<organism evidence="3">
    <name type="scientific">hydrothermal vent metagenome</name>
    <dbReference type="NCBI Taxonomy" id="652676"/>
    <lineage>
        <taxon>unclassified sequences</taxon>
        <taxon>metagenomes</taxon>
        <taxon>ecological metagenomes</taxon>
    </lineage>
</organism>
<evidence type="ECO:0000256" key="1">
    <source>
        <dbReference type="ARBA" id="ARBA00022737"/>
    </source>
</evidence>
<protein>
    <submittedName>
        <fullName evidence="3">Uncharacterized protein</fullName>
    </submittedName>
</protein>
<sequence>MPFFNRALLMAAAILLVAGCSSVRMPGVATEDNKVRHEEKIPRSYDNALVLMQSGDYQAAIPVLKAFIVKRPALAGPYLNLGIAYRLTKQDDAAVDALNQALKLNPENPATWHQLAILYRNQGDFNAALDAYRKALELDQDYALAHRNIGILYDLYLQQPVLALQHYRKYLALKGEEDTTVNRWVVDLERRSGKAQARTTP</sequence>
<dbReference type="EMBL" id="UOFM01000175">
    <property type="protein sequence ID" value="VAW76405.1"/>
    <property type="molecule type" value="Genomic_DNA"/>
</dbReference>
<dbReference type="PROSITE" id="PS50293">
    <property type="entry name" value="TPR_REGION"/>
    <property type="match status" value="1"/>
</dbReference>
<dbReference type="PROSITE" id="PS51257">
    <property type="entry name" value="PROKAR_LIPOPROTEIN"/>
    <property type="match status" value="1"/>
</dbReference>
<gene>
    <name evidence="3" type="ORF">MNBD_GAMMA14-2039</name>
</gene>
<keyword evidence="1" id="KW-0677">Repeat</keyword>
<dbReference type="InterPro" id="IPR011990">
    <property type="entry name" value="TPR-like_helical_dom_sf"/>
</dbReference>
<dbReference type="Gene3D" id="1.25.40.10">
    <property type="entry name" value="Tetratricopeptide repeat domain"/>
    <property type="match status" value="2"/>
</dbReference>
<name>A0A3B0Y6J4_9ZZZZ</name>
<dbReference type="PANTHER" id="PTHR44943:SF8">
    <property type="entry name" value="TPR REPEAT-CONTAINING PROTEIN MJ0263"/>
    <property type="match status" value="1"/>
</dbReference>
<evidence type="ECO:0000256" key="2">
    <source>
        <dbReference type="ARBA" id="ARBA00022803"/>
    </source>
</evidence>
<dbReference type="InterPro" id="IPR019734">
    <property type="entry name" value="TPR_rpt"/>
</dbReference>
<keyword evidence="2" id="KW-0802">TPR repeat</keyword>
<proteinExistence type="predicted"/>
<accession>A0A3B0Y6J4</accession>
<dbReference type="SMART" id="SM00028">
    <property type="entry name" value="TPR"/>
    <property type="match status" value="3"/>
</dbReference>
<reference evidence="3" key="1">
    <citation type="submission" date="2018-06" db="EMBL/GenBank/DDBJ databases">
        <authorList>
            <person name="Zhirakovskaya E."/>
        </authorList>
    </citation>
    <scope>NUCLEOTIDE SEQUENCE</scope>
</reference>
<dbReference type="PROSITE" id="PS50005">
    <property type="entry name" value="TPR"/>
    <property type="match status" value="2"/>
</dbReference>
<dbReference type="Pfam" id="PF13432">
    <property type="entry name" value="TPR_16"/>
    <property type="match status" value="1"/>
</dbReference>
<dbReference type="AlphaFoldDB" id="A0A3B0Y6J4"/>
<dbReference type="PANTHER" id="PTHR44943">
    <property type="entry name" value="CELLULOSE SYNTHASE OPERON PROTEIN C"/>
    <property type="match status" value="1"/>
</dbReference>
<dbReference type="InterPro" id="IPR051685">
    <property type="entry name" value="Ycf3/AcsC/BcsC/TPR_MFPF"/>
</dbReference>
<evidence type="ECO:0000313" key="3">
    <source>
        <dbReference type="EMBL" id="VAW76405.1"/>
    </source>
</evidence>
<dbReference type="SUPFAM" id="SSF48452">
    <property type="entry name" value="TPR-like"/>
    <property type="match status" value="1"/>
</dbReference>
<dbReference type="Pfam" id="PF13414">
    <property type="entry name" value="TPR_11"/>
    <property type="match status" value="1"/>
</dbReference>